<dbReference type="Proteomes" id="UP000193944">
    <property type="component" value="Unassembled WGS sequence"/>
</dbReference>
<evidence type="ECO:0000313" key="3">
    <source>
        <dbReference type="EMBL" id="ORX78608.1"/>
    </source>
</evidence>
<proteinExistence type="predicted"/>
<feature type="region of interest" description="Disordered" evidence="1">
    <location>
        <begin position="229"/>
        <end position="261"/>
    </location>
</feature>
<reference evidence="3 4" key="2">
    <citation type="submission" date="2016-08" db="EMBL/GenBank/DDBJ databases">
        <title>Pervasive Adenine N6-methylation of Active Genes in Fungi.</title>
        <authorList>
            <consortium name="DOE Joint Genome Institute"/>
            <person name="Mondo S.J."/>
            <person name="Dannebaum R.O."/>
            <person name="Kuo R.C."/>
            <person name="Labutti K."/>
            <person name="Haridas S."/>
            <person name="Kuo A."/>
            <person name="Salamov A."/>
            <person name="Ahrendt S.R."/>
            <person name="Lipzen A."/>
            <person name="Sullivan W."/>
            <person name="Andreopoulos W.B."/>
            <person name="Clum A."/>
            <person name="Lindquist E."/>
            <person name="Daum C."/>
            <person name="Ramamoorthy G.K."/>
            <person name="Gryganskyi A."/>
            <person name="Culley D."/>
            <person name="Magnuson J.K."/>
            <person name="James T.Y."/>
            <person name="O'Malley M.A."/>
            <person name="Stajich J.E."/>
            <person name="Spatafora J.W."/>
            <person name="Visel A."/>
            <person name="Grigoriev I.V."/>
        </authorList>
    </citation>
    <scope>NUCLEOTIDE SEQUENCE [LARGE SCALE GENOMIC DNA]</scope>
    <source>
        <strain evidence="3 4">S4</strain>
    </source>
</reference>
<evidence type="ECO:0000313" key="4">
    <source>
        <dbReference type="Proteomes" id="UP000193944"/>
    </source>
</evidence>
<protein>
    <submittedName>
        <fullName evidence="3">Uncharacterized protein</fullName>
    </submittedName>
</protein>
<keyword evidence="2" id="KW-1133">Transmembrane helix</keyword>
<organism evidence="3 4">
    <name type="scientific">Anaeromyces robustus</name>
    <dbReference type="NCBI Taxonomy" id="1754192"/>
    <lineage>
        <taxon>Eukaryota</taxon>
        <taxon>Fungi</taxon>
        <taxon>Fungi incertae sedis</taxon>
        <taxon>Chytridiomycota</taxon>
        <taxon>Chytridiomycota incertae sedis</taxon>
        <taxon>Neocallimastigomycetes</taxon>
        <taxon>Neocallimastigales</taxon>
        <taxon>Neocallimastigaceae</taxon>
        <taxon>Anaeromyces</taxon>
    </lineage>
</organism>
<sequence length="261" mass="28483">MENLNRTVSEKLNLNQVNDVVNTKVKDINGLLSGKLDSLNQKINGMNLSFNGKVNDEKVKSVADKSVNYLKVGLDFFQNLISKFCSFVLTAPVLGLLAAVFAVPLFICLVIFIILSPILVPWLIITLGIALVTFLIAASVFLLKVFLVGTVGYIVVKTIMKLTGSKKERDADGAASGGITVDKVVQSLTESAKEYVEFVKTASTKSVEYSKTGYNKSVTTVKDFVEKRKNGGAAAKKEDEKPENNKAEPEGEKPEEEKKNE</sequence>
<name>A0A1Y1WZ36_9FUNG</name>
<dbReference type="AlphaFoldDB" id="A0A1Y1WZ36"/>
<keyword evidence="4" id="KW-1185">Reference proteome</keyword>
<evidence type="ECO:0000256" key="2">
    <source>
        <dbReference type="SAM" id="Phobius"/>
    </source>
</evidence>
<evidence type="ECO:0000256" key="1">
    <source>
        <dbReference type="SAM" id="MobiDB-lite"/>
    </source>
</evidence>
<gene>
    <name evidence="3" type="ORF">BCR32DRAFT_294943</name>
</gene>
<dbReference type="OrthoDB" id="2150673at2759"/>
<dbReference type="EMBL" id="MCFG01000204">
    <property type="protein sequence ID" value="ORX78608.1"/>
    <property type="molecule type" value="Genomic_DNA"/>
</dbReference>
<keyword evidence="2" id="KW-0472">Membrane</keyword>
<feature type="transmembrane region" description="Helical" evidence="2">
    <location>
        <begin position="122"/>
        <end position="155"/>
    </location>
</feature>
<accession>A0A1Y1WZ36</accession>
<reference evidence="3 4" key="1">
    <citation type="submission" date="2016-08" db="EMBL/GenBank/DDBJ databases">
        <title>A Parts List for Fungal Cellulosomes Revealed by Comparative Genomics.</title>
        <authorList>
            <consortium name="DOE Joint Genome Institute"/>
            <person name="Haitjema C.H."/>
            <person name="Gilmore S.P."/>
            <person name="Henske J.K."/>
            <person name="Solomon K.V."/>
            <person name="De Groot R."/>
            <person name="Kuo A."/>
            <person name="Mondo S.J."/>
            <person name="Salamov A.A."/>
            <person name="Labutti K."/>
            <person name="Zhao Z."/>
            <person name="Chiniquy J."/>
            <person name="Barry K."/>
            <person name="Brewer H.M."/>
            <person name="Purvine S.O."/>
            <person name="Wright A.T."/>
            <person name="Boxma B."/>
            <person name="Van Alen T."/>
            <person name="Hackstein J.H."/>
            <person name="Baker S.E."/>
            <person name="Grigoriev I.V."/>
            <person name="O'Malley M.A."/>
        </authorList>
    </citation>
    <scope>NUCLEOTIDE SEQUENCE [LARGE SCALE GENOMIC DNA]</scope>
    <source>
        <strain evidence="3 4">S4</strain>
    </source>
</reference>
<feature type="transmembrane region" description="Helical" evidence="2">
    <location>
        <begin position="87"/>
        <end position="116"/>
    </location>
</feature>
<keyword evidence="2" id="KW-0812">Transmembrane</keyword>
<comment type="caution">
    <text evidence="3">The sequence shown here is derived from an EMBL/GenBank/DDBJ whole genome shotgun (WGS) entry which is preliminary data.</text>
</comment>